<accession>A0A024FYM6</accession>
<keyword evidence="1" id="KW-0479">Metal-binding</keyword>
<proteinExistence type="predicted"/>
<evidence type="ECO:0000256" key="4">
    <source>
        <dbReference type="PROSITE-ProRule" id="PRU00027"/>
    </source>
</evidence>
<evidence type="ECO:0000313" key="7">
    <source>
        <dbReference type="Proteomes" id="UP000053237"/>
    </source>
</evidence>
<dbReference type="PROSITE" id="PS50808">
    <property type="entry name" value="ZF_BED"/>
    <property type="match status" value="1"/>
</dbReference>
<evidence type="ECO:0000313" key="6">
    <source>
        <dbReference type="EMBL" id="CCI39616.1"/>
    </source>
</evidence>
<keyword evidence="7" id="KW-1185">Reference proteome</keyword>
<evidence type="ECO:0000256" key="2">
    <source>
        <dbReference type="ARBA" id="ARBA00022771"/>
    </source>
</evidence>
<comment type="caution">
    <text evidence="6">The sequence shown here is derived from an EMBL/GenBank/DDBJ whole genome shotgun (WGS) entry which is preliminary data.</text>
</comment>
<evidence type="ECO:0000256" key="3">
    <source>
        <dbReference type="ARBA" id="ARBA00022833"/>
    </source>
</evidence>
<dbReference type="InParanoid" id="A0A024FYM6"/>
<reference evidence="6 7" key="1">
    <citation type="submission" date="2012-05" db="EMBL/GenBank/DDBJ databases">
        <title>Recombination and specialization in a pathogen metapopulation.</title>
        <authorList>
            <person name="Gardiner A."/>
            <person name="Kemen E."/>
            <person name="Schultz-Larsen T."/>
            <person name="MacLean D."/>
            <person name="Van Oosterhout C."/>
            <person name="Jones J.D.G."/>
        </authorList>
    </citation>
    <scope>NUCLEOTIDE SEQUENCE [LARGE SCALE GENOMIC DNA]</scope>
    <source>
        <strain evidence="6 7">Ac Nc2</strain>
    </source>
</reference>
<sequence>MHVTPNRIGSCKTRSPVWAYFDNSGYDTNGISLRKVRRCRCLFCNQVMKAAPDRMMRHIIKICPIVDEFDRKALLSGDENALLSSRKARLGDSIQYHTSDSQLVAIKCERDGDIEEKSFFQSKQEEISAPSRNALQKIDMNIGFQRAPEVEVGELARYTTVNGEDDVSNQRNNVVDKEYDCTIEPDNALHKKRPKECVQEAQNVLSKKRRTDAYVPRSLNVKTRTLAPFHLRMTSDKNNDQNGGSLLESLILACISENVSFDFLSNGHFCKALHDHFGVSRNLELSTHIKLFTQQLYSRVETSVRSIKSNGAFLTLVCSKELQNNSETFLKYVLMDEKGNNELVYFEPIANLEGASDTIQNITISVLNKRISGIAFSCQKAVHVCLRGFPVSFTNQLPCTQVPFSSVRFGGVCMIQHTNCLLRDTLYPAKGFASVLSIATQLALLTNDLRLSTDLRQSPVPLLMVPQPSKYGWFGYYLLLLQVQQSQADVLSKLHQSLSIDDDNLARQKIRSIQRKHEHFWQELHTYVEVLRPIAVADVLNHISTFQRCLKSEWDIVRNLDSRGLGTLSCGIYLCIDLWMYIVVHMCEHVNDEFKLGWKRVFWRRLKSEITEHHIAALVLDPRTRGVGLSGTGRRAARSCVMNIARRFCQSKGETLDIAEIVNQLSDYMSKKGIFADSSIWQEVFTMQPMAFWNDFSDAPQLQSVAQLVCGYVPYKPLSASFINTDLLWKGEDISKMEQIRYHISMKCELESDMLKYFDSLKNILGYLLSPHSSAHSEYAAPDISSLEQYCTGEVEVDDFEALAENYTSSFTKQLTAVDSMCAKIGYCENTEVNASADQQFCESWVDLTNLGLCNIADTFSSIYRYLSAFNLGG</sequence>
<organism evidence="6 7">
    <name type="scientific">Albugo candida</name>
    <dbReference type="NCBI Taxonomy" id="65357"/>
    <lineage>
        <taxon>Eukaryota</taxon>
        <taxon>Sar</taxon>
        <taxon>Stramenopiles</taxon>
        <taxon>Oomycota</taxon>
        <taxon>Peronosporomycetes</taxon>
        <taxon>Albuginales</taxon>
        <taxon>Albuginaceae</taxon>
        <taxon>Albugo</taxon>
    </lineage>
</organism>
<name>A0A024FYM6_9STRA</name>
<protein>
    <recommendedName>
        <fullName evidence="5">BED-type domain-containing protein</fullName>
    </recommendedName>
</protein>
<evidence type="ECO:0000259" key="5">
    <source>
        <dbReference type="PROSITE" id="PS50808"/>
    </source>
</evidence>
<gene>
    <name evidence="6" type="ORF">BN9_003990</name>
</gene>
<evidence type="ECO:0000256" key="1">
    <source>
        <dbReference type="ARBA" id="ARBA00022723"/>
    </source>
</evidence>
<dbReference type="Proteomes" id="UP000053237">
    <property type="component" value="Unassembled WGS sequence"/>
</dbReference>
<dbReference type="GO" id="GO:0003677">
    <property type="term" value="F:DNA binding"/>
    <property type="evidence" value="ECO:0007669"/>
    <property type="project" value="InterPro"/>
</dbReference>
<keyword evidence="2 4" id="KW-0863">Zinc-finger</keyword>
<dbReference type="SMART" id="SM00614">
    <property type="entry name" value="ZnF_BED"/>
    <property type="match status" value="1"/>
</dbReference>
<dbReference type="AlphaFoldDB" id="A0A024FYM6"/>
<dbReference type="InterPro" id="IPR003656">
    <property type="entry name" value="Znf_BED"/>
</dbReference>
<feature type="domain" description="BED-type" evidence="5">
    <location>
        <begin position="12"/>
        <end position="64"/>
    </location>
</feature>
<dbReference type="EMBL" id="CAIX01000002">
    <property type="protein sequence ID" value="CCI39616.1"/>
    <property type="molecule type" value="Genomic_DNA"/>
</dbReference>
<dbReference type="OrthoDB" id="75966at2759"/>
<keyword evidence="3" id="KW-0862">Zinc</keyword>
<dbReference type="GO" id="GO:0008270">
    <property type="term" value="F:zinc ion binding"/>
    <property type="evidence" value="ECO:0007669"/>
    <property type="project" value="UniProtKB-KW"/>
</dbReference>